<proteinExistence type="predicted"/>
<dbReference type="KEGG" id="kcm:ABWK59_00035"/>
<accession>A0AAU8JMJ2</accession>
<organism evidence="2">
    <name type="scientific">Kitasatospora camelliae</name>
    <dbReference type="NCBI Taxonomy" id="3156397"/>
    <lineage>
        <taxon>Bacteria</taxon>
        <taxon>Bacillati</taxon>
        <taxon>Actinomycetota</taxon>
        <taxon>Actinomycetes</taxon>
        <taxon>Kitasatosporales</taxon>
        <taxon>Streptomycetaceae</taxon>
        <taxon>Kitasatospora</taxon>
    </lineage>
</organism>
<dbReference type="AlphaFoldDB" id="A0AAU8JMJ2"/>
<gene>
    <name evidence="2" type="ORF">ABWK59_00035</name>
</gene>
<evidence type="ECO:0008006" key="3">
    <source>
        <dbReference type="Google" id="ProtNLM"/>
    </source>
</evidence>
<dbReference type="RefSeq" id="WP_354637068.1">
    <property type="nucleotide sequence ID" value="NZ_CP159872.1"/>
</dbReference>
<protein>
    <recommendedName>
        <fullName evidence="3">Tetratricopeptide repeat protein</fullName>
    </recommendedName>
</protein>
<sequence>MVRTEEPGAAVSAPSCLVGTDLGALSPAQAAAARRIGEAAAGGDLAEAGRLAAELDQRVRAARGASHPEALAVQEIRAYLAHLAGDHQGAAELYERTAAGWAAIGVASVWPATVNARACRTLGEHAGAWAAIGAASVWPATVNARACRTLAERAAVADGPTRRPRAAAPRSGRVARRGVVVAVAASVVLAWGTAELAMEHGAVVERWEMAAPVLHVPAQAPAAASADVPSPEPIPAPPPGPPSDQEREPEAVAPAGPSGRSALPARPRPLRAAAKTSPARPAPVQQRPPSRPQQVVPVDVCGRSGKAGLPPSLVTMCRRTYGR</sequence>
<feature type="compositionally biased region" description="Low complexity" evidence="1">
    <location>
        <begin position="262"/>
        <end position="298"/>
    </location>
</feature>
<evidence type="ECO:0000256" key="1">
    <source>
        <dbReference type="SAM" id="MobiDB-lite"/>
    </source>
</evidence>
<feature type="compositionally biased region" description="Pro residues" evidence="1">
    <location>
        <begin position="230"/>
        <end position="242"/>
    </location>
</feature>
<evidence type="ECO:0000313" key="2">
    <source>
        <dbReference type="EMBL" id="XCM77454.1"/>
    </source>
</evidence>
<feature type="region of interest" description="Disordered" evidence="1">
    <location>
        <begin position="221"/>
        <end position="323"/>
    </location>
</feature>
<reference evidence="2" key="1">
    <citation type="submission" date="2024-06" db="EMBL/GenBank/DDBJ databases">
        <title>The genome sequences of Kitasatospora sp. strain HUAS MG31.</title>
        <authorList>
            <person name="Mo P."/>
        </authorList>
    </citation>
    <scope>NUCLEOTIDE SEQUENCE</scope>
    <source>
        <strain evidence="2">HUAS MG31</strain>
    </source>
</reference>
<name>A0AAU8JMJ2_9ACTN</name>
<dbReference type="EMBL" id="CP159872">
    <property type="protein sequence ID" value="XCM77454.1"/>
    <property type="molecule type" value="Genomic_DNA"/>
</dbReference>